<dbReference type="Pfam" id="PF15787">
    <property type="entry name" value="DUF4704"/>
    <property type="match status" value="1"/>
</dbReference>
<dbReference type="SUPFAM" id="SSF50978">
    <property type="entry name" value="WD40 repeat-like"/>
    <property type="match status" value="1"/>
</dbReference>
<dbReference type="GeneID" id="94825157"/>
<dbReference type="Pfam" id="PF14844">
    <property type="entry name" value="PH_BEACH"/>
    <property type="match status" value="1"/>
</dbReference>
<evidence type="ECO:0000313" key="5">
    <source>
        <dbReference type="Proteomes" id="UP000179807"/>
    </source>
</evidence>
<dbReference type="Proteomes" id="UP000179807">
    <property type="component" value="Unassembled WGS sequence"/>
</dbReference>
<feature type="domain" description="BEACH" evidence="2">
    <location>
        <begin position="2099"/>
        <end position="2388"/>
    </location>
</feature>
<gene>
    <name evidence="4" type="ORF">TRFO_02033</name>
</gene>
<dbReference type="SUPFAM" id="SSF81837">
    <property type="entry name" value="BEACH domain"/>
    <property type="match status" value="1"/>
</dbReference>
<dbReference type="InterPro" id="IPR050865">
    <property type="entry name" value="BEACH_Domain"/>
</dbReference>
<dbReference type="InterPro" id="IPR013320">
    <property type="entry name" value="ConA-like_dom_sf"/>
</dbReference>
<dbReference type="CDD" id="cd06071">
    <property type="entry name" value="Beach"/>
    <property type="match status" value="1"/>
</dbReference>
<evidence type="ECO:0000313" key="4">
    <source>
        <dbReference type="EMBL" id="OHS96917.1"/>
    </source>
</evidence>
<evidence type="ECO:0000259" key="2">
    <source>
        <dbReference type="PROSITE" id="PS50197"/>
    </source>
</evidence>
<feature type="compositionally biased region" description="Basic residues" evidence="1">
    <location>
        <begin position="1612"/>
        <end position="1626"/>
    </location>
</feature>
<dbReference type="PROSITE" id="PS50197">
    <property type="entry name" value="BEACH"/>
    <property type="match status" value="1"/>
</dbReference>
<evidence type="ECO:0000259" key="3">
    <source>
        <dbReference type="PROSITE" id="PS51783"/>
    </source>
</evidence>
<dbReference type="InterPro" id="IPR031570">
    <property type="entry name" value="NBEA/BDCP_DUF4704"/>
</dbReference>
<dbReference type="SMART" id="SM00320">
    <property type="entry name" value="WD40"/>
    <property type="match status" value="2"/>
</dbReference>
<dbReference type="PANTHER" id="PTHR13743:SF161">
    <property type="entry name" value="BEIGE_BEACH DOMAIN CONTAINING PROTEIN"/>
    <property type="match status" value="1"/>
</dbReference>
<accession>A0A1J4JHF7</accession>
<dbReference type="SMART" id="SM01026">
    <property type="entry name" value="Beach"/>
    <property type="match status" value="1"/>
</dbReference>
<dbReference type="VEuPathDB" id="TrichDB:TRFO_02033"/>
<organism evidence="4 5">
    <name type="scientific">Tritrichomonas foetus</name>
    <dbReference type="NCBI Taxonomy" id="1144522"/>
    <lineage>
        <taxon>Eukaryota</taxon>
        <taxon>Metamonada</taxon>
        <taxon>Parabasalia</taxon>
        <taxon>Tritrichomonadida</taxon>
        <taxon>Tritrichomonadidae</taxon>
        <taxon>Tritrichomonas</taxon>
    </lineage>
</organism>
<dbReference type="PROSITE" id="PS51783">
    <property type="entry name" value="PH_BEACH"/>
    <property type="match status" value="1"/>
</dbReference>
<feature type="compositionally biased region" description="Low complexity" evidence="1">
    <location>
        <begin position="1586"/>
        <end position="1598"/>
    </location>
</feature>
<dbReference type="SUPFAM" id="SSF49899">
    <property type="entry name" value="Concanavalin A-like lectins/glucanases"/>
    <property type="match status" value="1"/>
</dbReference>
<dbReference type="RefSeq" id="XP_068350054.1">
    <property type="nucleotide sequence ID" value="XM_068490453.1"/>
</dbReference>
<dbReference type="InterPro" id="IPR036372">
    <property type="entry name" value="BEACH_dom_sf"/>
</dbReference>
<feature type="compositionally biased region" description="Polar residues" evidence="1">
    <location>
        <begin position="1568"/>
        <end position="1585"/>
    </location>
</feature>
<name>A0A1J4JHF7_9EUKA</name>
<dbReference type="EMBL" id="MLAK01001148">
    <property type="protein sequence ID" value="OHS96917.1"/>
    <property type="molecule type" value="Genomic_DNA"/>
</dbReference>
<dbReference type="Gene3D" id="1.10.1540.10">
    <property type="entry name" value="BEACH domain"/>
    <property type="match status" value="1"/>
</dbReference>
<dbReference type="InterPro" id="IPR000409">
    <property type="entry name" value="BEACH_dom"/>
</dbReference>
<feature type="region of interest" description="Disordered" evidence="1">
    <location>
        <begin position="1567"/>
        <end position="1635"/>
    </location>
</feature>
<dbReference type="InterPro" id="IPR023362">
    <property type="entry name" value="PH-BEACH_dom"/>
</dbReference>
<protein>
    <submittedName>
        <fullName evidence="4">Beige/BEACH domain containing protein</fullName>
    </submittedName>
</protein>
<keyword evidence="5" id="KW-1185">Reference proteome</keyword>
<feature type="domain" description="BEACH-type PH" evidence="3">
    <location>
        <begin position="1985"/>
        <end position="2090"/>
    </location>
</feature>
<dbReference type="InterPro" id="IPR001680">
    <property type="entry name" value="WD40_rpt"/>
</dbReference>
<dbReference type="PANTHER" id="PTHR13743">
    <property type="entry name" value="BEIGE/BEACH-RELATED"/>
    <property type="match status" value="1"/>
</dbReference>
<reference evidence="4" key="1">
    <citation type="submission" date="2016-10" db="EMBL/GenBank/DDBJ databases">
        <authorList>
            <person name="Benchimol M."/>
            <person name="Almeida L.G."/>
            <person name="Vasconcelos A.T."/>
            <person name="Perreira-Neves A."/>
            <person name="Rosa I.A."/>
            <person name="Tasca T."/>
            <person name="Bogo M.R."/>
            <person name="de Souza W."/>
        </authorList>
    </citation>
    <scope>NUCLEOTIDE SEQUENCE [LARGE SCALE GENOMIC DNA]</scope>
    <source>
        <strain evidence="4">K</strain>
    </source>
</reference>
<dbReference type="Gene3D" id="2.130.10.10">
    <property type="entry name" value="YVTN repeat-like/Quinoprotein amine dehydrogenase"/>
    <property type="match status" value="1"/>
</dbReference>
<dbReference type="Gene3D" id="2.30.29.30">
    <property type="entry name" value="Pleckstrin-homology domain (PH domain)/Phosphotyrosine-binding domain (PTB)"/>
    <property type="match status" value="1"/>
</dbReference>
<proteinExistence type="predicted"/>
<dbReference type="SUPFAM" id="SSF50729">
    <property type="entry name" value="PH domain-like"/>
    <property type="match status" value="1"/>
</dbReference>
<dbReference type="InterPro" id="IPR015943">
    <property type="entry name" value="WD40/YVTN_repeat-like_dom_sf"/>
</dbReference>
<evidence type="ECO:0000256" key="1">
    <source>
        <dbReference type="SAM" id="MobiDB-lite"/>
    </source>
</evidence>
<dbReference type="InterPro" id="IPR036322">
    <property type="entry name" value="WD40_repeat_dom_sf"/>
</dbReference>
<comment type="caution">
    <text evidence="4">The sequence shown here is derived from an EMBL/GenBank/DDBJ whole genome shotgun (WGS) entry which is preliminary data.</text>
</comment>
<sequence length="2778" mass="318124">MNVILSPNDLCSSILALKNDIGKENYSSNFQSSKINSTIKLLPDIINQQQLRDIKKQLSIKKPFNEVIRPFKNLMKYLIPEIKENSQFCFTNFRILMNTYLFVCIDYQNLDIEKALAVLQAINKFLLYSKNINTKQCQMLSSAFYNLYICTLSRTDAYDRLIPILCEFFVRPNKIFSSQFYEMLSETIRRVVNPNEKSLIPIAAQLLSFIDSLVIQLGSKFPQDDIKSILQMCCGAISGLDSAALLFLSHLSKVIDIESITAFLPLLPLSIMSLVNSCSTQVFSLNHFEKIGNLEIFHPFQCLNKAVLFQPESNFIESNMGQSIDLINTTSFPESLPISQILPKECLCKVNLIEKVVSSDRDLVTTFVQMIPKIFQSCANSEYALDAYSVFLFIMKGIAQKYSDRNILPIELLAHRVCFDPALTIFSMNDFISNYRCNQSNFEIQSEEAEKFIQNWEKINTLRSIAVELILQQGILSVQTILYGTMIYPQLFAELIHRFLNLQNLFLIDKKDVVILTQTLMSPMIYYQHYEVTDSTHQSEINDLIDARLSILLFINHIFTHSDLMSMFFEDQFFCESFLSLLYERPLRQTVIIPLLNYLSKKNSFENTKLINILIKITKNSAKSLETIDSINLLDNLLSIINKVVLMNSSFMPLFRPLVSDLCHGCIKMIKHEDSINLIYNIIQFITLTTMKHSMTTPEFIAVEAAITNVFEGRPTQILFARIVQLIAGQTLPSLHPSFTIHQPKALRLLVAVFQRSDMLSDVFNFIAKLLQFSIKNCEEAHRGEFDSYLIDFLYQFRDDEAFPIATFASALSLFMLISTNICSVSVVQSFISLFCPIEGKTLPFYQKLLIRSLSTMIPSANKRPLSSLPLSSKTGFNFKGLKGEFFQEGFTFSFWINLNSEDPSYKQQIIMIQDSKNNKCGVFVTSGNILVFFENDDRQWSAKPDLSIPLKKWSFVTICCFIDPYSKQFRVATSINGEDNRDLFFPMLKMQPGQVKGRIGGLAVDSNDVEYPSYIGTVGIYPPLVTDQLTQLYELGPCIETIKNIPTLAFFVPHERNGMLSVTNNNNDENIVITSQPLRFFHPIPFSDVLISKCGISSIIPLFAQWSLKFSNNESFSNFASLTIEILQNMLVLSEEAQKVFCGSDGFKIISHLMMESDGKHLNYPLYIQLFNLMNEINNEDLKRQLYDSILMNIELWMKCDAENHRRIARHWSKSLIQTCSEMTVSLRSFSWIISALRIYYWYEPIEHGIAALPNRCRGQKLNVKDCRHSLMAVGHFIAQTRFDENDFRNLISHILTCSDHSQNADLLNFLNSLIKEHHNLFEHMKTSIHLISLLQYLFNLNNNSVICSTLSTIVDAHKTGLFENFPISNHIDIILHQVVPQFVTKSMLTNLIDLTIKYPEAFPICSWVAMNIGDSGVRAMIKKLKPNTKLTMNESWALYPVVALYKGDEKLRRYLSRFLIKCSIENSLSILFATIEIVGRVLIDKSDTIKQILLIEFGKMIKRENLSINIFNEYITLVEHYLFYRIDSNENPALKELYDHSPFSNIPRVTIPCFSCCSPSRKKRQGNISNPNIHQSHLTNPQPITAIANNSTSNNSPIDNYPTNNSPKKSGNRRSRRRTSRHSLRPNSLLCDEPQEDRYSPLLAQKALACLNPIQPKFSSNESFRARRTSMLTFSKKAIDFDTVPTSPDRYNIEMMPSELDEKINNVAKQEFKFSFGIRLNKYKEWLDLDLAEQAFGLYLERKDDSNINIKCQESVNLIAAFLGMWKTNIIDSIDLNNQAMSILDHYLTISGKPRLNTLVPAIETEKMSFDLFQSFNSKGSNILKTAPLRFMKHLIKFQQINSEKAFDIFALITNEIVSLASNKMADFTDSIGQKKSHAGKLWSHFWQCATIERAPWHKSLPQSYLKQQHFKLDSISCFAYCPMKLKQNRNFTDHMDATFLRESGNYQSAKDLFEKHKAELAKMYAEKAPAQLLEITEGTIDDNSDSILSETELTRCLVELPCEIIRVRGKKNATFSLLNERIVITKEKNGKIITINLNQITEVFYRTYLHHPTAIEIFTVSGSSYFINFFDVKSMPIIRSFGYVSLPRLQMLQSNENFRSFFKDLPFTQQWINGKISNFEYLMHLNVFSGRTFNDPSQYPIMPWIIQDYVSQTLDLTNPETFRDLSKPMGALSNERLEDLKLRTRSLAQLGLHPYLYSSGAINPLSTYLFMVRLEPFTSLHIEIQSGKFDHAARLFNSIPNAFKLASTMMNDYREIIPEFYYMNEFLENKDHFDFGSYNGIKPNDVELPPWASNSFEFIYLHRKALESDYVSENLQKWIDLIWGEKQRGPKSIQANNNYMSHMYDDVWNYEENTNNHALRAQIEAILTHVGQIPHQLFTTAHPSKIKKQNSIPQFLFPVSYQLHSSSILSVNIRYVPSSRKIKLFSIDQKGECSSNIIDVQNSIKISNQSFSCTKKTSAGRSFSNGDNISYASFFGGKRTDRSRSETCYDSLNTPDSIITLKSVKNIAQIFQNNNSNKQHDTILDDDSLLVIGSHNKSELHRIKFNSSSISTFKNNNDNTLVMQQPDNIICVASDHEWIATANTDAIVSLYDINDLSGKPKYVFPSYTSSINCISINSEFHTMVCGTRDGSLLFCSLSNGSITRIINLNGCRPISLLITPSWGFVVVYLTEIDKGTLKHKVQVYSINGELVRTLENLEHGISKWSSFRNSKGFDYIIVSNTKDECFIYEAFYLNNLAKPFYVAPSPVATIAFLNEESVAGIATKDGRFILVPFDF</sequence>
<dbReference type="InterPro" id="IPR011993">
    <property type="entry name" value="PH-like_dom_sf"/>
</dbReference>
<dbReference type="OrthoDB" id="241321at2759"/>
<feature type="compositionally biased region" description="Polar residues" evidence="1">
    <location>
        <begin position="1599"/>
        <end position="1611"/>
    </location>
</feature>
<dbReference type="Pfam" id="PF02138">
    <property type="entry name" value="Beach"/>
    <property type="match status" value="1"/>
</dbReference>